<keyword evidence="1" id="KW-0472">Membrane</keyword>
<organism evidence="2 3">
    <name type="scientific">Populus tomentosa</name>
    <name type="common">Chinese white poplar</name>
    <dbReference type="NCBI Taxonomy" id="118781"/>
    <lineage>
        <taxon>Eukaryota</taxon>
        <taxon>Viridiplantae</taxon>
        <taxon>Streptophyta</taxon>
        <taxon>Embryophyta</taxon>
        <taxon>Tracheophyta</taxon>
        <taxon>Spermatophyta</taxon>
        <taxon>Magnoliopsida</taxon>
        <taxon>eudicotyledons</taxon>
        <taxon>Gunneridae</taxon>
        <taxon>Pentapetalae</taxon>
        <taxon>rosids</taxon>
        <taxon>fabids</taxon>
        <taxon>Malpighiales</taxon>
        <taxon>Salicaceae</taxon>
        <taxon>Saliceae</taxon>
        <taxon>Populus</taxon>
    </lineage>
</organism>
<dbReference type="Proteomes" id="UP000886885">
    <property type="component" value="Chromosome 11A"/>
</dbReference>
<evidence type="ECO:0000313" key="2">
    <source>
        <dbReference type="EMBL" id="KAG6756840.1"/>
    </source>
</evidence>
<reference evidence="2" key="1">
    <citation type="journal article" date="2020" name="bioRxiv">
        <title>Hybrid origin of Populus tomentosa Carr. identified through genome sequencing and phylogenomic analysis.</title>
        <authorList>
            <person name="An X."/>
            <person name="Gao K."/>
            <person name="Chen Z."/>
            <person name="Li J."/>
            <person name="Yang X."/>
            <person name="Yang X."/>
            <person name="Zhou J."/>
            <person name="Guo T."/>
            <person name="Zhao T."/>
            <person name="Huang S."/>
            <person name="Miao D."/>
            <person name="Khan W.U."/>
            <person name="Rao P."/>
            <person name="Ye M."/>
            <person name="Lei B."/>
            <person name="Liao W."/>
            <person name="Wang J."/>
            <person name="Ji L."/>
            <person name="Li Y."/>
            <person name="Guo B."/>
            <person name="Mustafa N.S."/>
            <person name="Li S."/>
            <person name="Yun Q."/>
            <person name="Keller S.R."/>
            <person name="Mao J."/>
            <person name="Zhang R."/>
            <person name="Strauss S.H."/>
        </authorList>
    </citation>
    <scope>NUCLEOTIDE SEQUENCE</scope>
    <source>
        <strain evidence="2">GM15</strain>
        <tissue evidence="2">Leaf</tissue>
    </source>
</reference>
<keyword evidence="1" id="KW-0812">Transmembrane</keyword>
<dbReference type="EMBL" id="JAAWWB010000021">
    <property type="protein sequence ID" value="KAG6756840.1"/>
    <property type="molecule type" value="Genomic_DNA"/>
</dbReference>
<keyword evidence="1" id="KW-1133">Transmembrane helix</keyword>
<gene>
    <name evidence="2" type="ORF">POTOM_040283</name>
</gene>
<evidence type="ECO:0008006" key="4">
    <source>
        <dbReference type="Google" id="ProtNLM"/>
    </source>
</evidence>
<proteinExistence type="predicted"/>
<dbReference type="AlphaFoldDB" id="A0A8X7YVA6"/>
<dbReference type="PANTHER" id="PTHR36753:SF2">
    <property type="entry name" value="TRANSMEMBRANE PROTEIN"/>
    <property type="match status" value="1"/>
</dbReference>
<feature type="transmembrane region" description="Helical" evidence="1">
    <location>
        <begin position="126"/>
        <end position="149"/>
    </location>
</feature>
<accession>A0A8X7YVA6</accession>
<sequence length="192" mass="20690">MTSSSLSHTVIAPSLTPESRLRPIIPSLSHTPERDEGLSLMGSKALFHLSRPSAQDFFSNLWLVHPKSGTLKTLARPYIDRPGQHLLHGLSMAWNSGFRKVELETDSAFLANAFVGFKALFVERGMCMLCTCVILVAIVIGLSFGLGVFKNGFHKVKDHLGVCDPDAIGSLCGGGKVSRPFLGFPASPPGPF</sequence>
<comment type="caution">
    <text evidence="2">The sequence shown here is derived from an EMBL/GenBank/DDBJ whole genome shotgun (WGS) entry which is preliminary data.</text>
</comment>
<dbReference type="OrthoDB" id="1064107at2759"/>
<dbReference type="PANTHER" id="PTHR36753">
    <property type="entry name" value="TRANSMEMBRANE PROTEIN"/>
    <property type="match status" value="1"/>
</dbReference>
<evidence type="ECO:0000256" key="1">
    <source>
        <dbReference type="SAM" id="Phobius"/>
    </source>
</evidence>
<name>A0A8X7YVA6_POPTO</name>
<protein>
    <recommendedName>
        <fullName evidence="4">RNase H type-1 domain-containing protein</fullName>
    </recommendedName>
</protein>
<evidence type="ECO:0000313" key="3">
    <source>
        <dbReference type="Proteomes" id="UP000886885"/>
    </source>
</evidence>
<keyword evidence="3" id="KW-1185">Reference proteome</keyword>